<gene>
    <name evidence="2" type="ORF">ACCB08690</name>
</gene>
<dbReference type="Gene3D" id="2.40.10.10">
    <property type="entry name" value="Trypsin-like serine proteases"/>
    <property type="match status" value="1"/>
</dbReference>
<dbReference type="GO" id="GO:0004252">
    <property type="term" value="F:serine-type endopeptidase activity"/>
    <property type="evidence" value="ECO:0007669"/>
    <property type="project" value="InterPro"/>
</dbReference>
<reference evidence="2" key="1">
    <citation type="submission" date="2011-11" db="EMBL/GenBank/DDBJ databases">
        <title>Decoding the brain transcriptome of the Eastern honeybee (Apis cerana) based on pyrosequencing.</title>
        <authorList>
            <person name="Sun L."/>
            <person name="Zheng H."/>
            <person name="Wang Y."/>
            <person name="Xie X."/>
            <person name="Zhu Y."/>
            <person name="Gu W."/>
            <person name="Wang S."/>
        </authorList>
    </citation>
    <scope>NUCLEOTIDE SEQUENCE</scope>
    <source>
        <tissue evidence="2">Brain</tissue>
    </source>
</reference>
<sequence>MVKQIHAHPKFSRVGFYNDIAVLELTRTVRKSPYVIPICLPQAHYRNERFAGARPTVVGWGTTYYGGKESTVQRQAVLPVWRNEDCNAAYFNQLPVIFFALVIVKAAKMLVKVIPVVHLCLEQMVNGFRSVLSRLVINVENQDIREYIRVSLNT</sequence>
<dbReference type="InterPro" id="IPR009003">
    <property type="entry name" value="Peptidase_S1_PA"/>
</dbReference>
<dbReference type="PANTHER" id="PTHR24258:SF116">
    <property type="entry name" value="FI16631P1-RELATED"/>
    <property type="match status" value="1"/>
</dbReference>
<evidence type="ECO:0000259" key="1">
    <source>
        <dbReference type="Pfam" id="PF00089"/>
    </source>
</evidence>
<dbReference type="PANTHER" id="PTHR24258">
    <property type="entry name" value="SERINE PROTEASE-RELATED"/>
    <property type="match status" value="1"/>
</dbReference>
<name>V9IIF8_APICE</name>
<dbReference type="InterPro" id="IPR001254">
    <property type="entry name" value="Trypsin_dom"/>
</dbReference>
<accession>V9IIF8</accession>
<dbReference type="EMBL" id="JR047469">
    <property type="protein sequence ID" value="AEY60427.1"/>
    <property type="molecule type" value="mRNA"/>
</dbReference>
<dbReference type="AlphaFoldDB" id="V9IIF8"/>
<dbReference type="SUPFAM" id="SSF50494">
    <property type="entry name" value="Trypsin-like serine proteases"/>
    <property type="match status" value="1"/>
</dbReference>
<dbReference type="Pfam" id="PF00089">
    <property type="entry name" value="Trypsin"/>
    <property type="match status" value="1"/>
</dbReference>
<proteinExistence type="evidence at transcript level"/>
<evidence type="ECO:0000313" key="2">
    <source>
        <dbReference type="EMBL" id="AEY60427.1"/>
    </source>
</evidence>
<feature type="domain" description="Peptidase S1" evidence="1">
    <location>
        <begin position="2"/>
        <end position="92"/>
    </location>
</feature>
<organism evidence="2">
    <name type="scientific">Apis cerana</name>
    <name type="common">Indian honeybee</name>
    <dbReference type="NCBI Taxonomy" id="7461"/>
    <lineage>
        <taxon>Eukaryota</taxon>
        <taxon>Metazoa</taxon>
        <taxon>Ecdysozoa</taxon>
        <taxon>Arthropoda</taxon>
        <taxon>Hexapoda</taxon>
        <taxon>Insecta</taxon>
        <taxon>Pterygota</taxon>
        <taxon>Neoptera</taxon>
        <taxon>Endopterygota</taxon>
        <taxon>Hymenoptera</taxon>
        <taxon>Apocrita</taxon>
        <taxon>Aculeata</taxon>
        <taxon>Apoidea</taxon>
        <taxon>Anthophila</taxon>
        <taxon>Apidae</taxon>
        <taxon>Apis</taxon>
    </lineage>
</organism>
<protein>
    <submittedName>
        <fullName evidence="2">Proclotting enzyme</fullName>
    </submittedName>
</protein>
<dbReference type="GO" id="GO:0006508">
    <property type="term" value="P:proteolysis"/>
    <property type="evidence" value="ECO:0007669"/>
    <property type="project" value="InterPro"/>
</dbReference>
<dbReference type="InterPro" id="IPR043504">
    <property type="entry name" value="Peptidase_S1_PA_chymotrypsin"/>
</dbReference>